<evidence type="ECO:0000259" key="8">
    <source>
        <dbReference type="PROSITE" id="PS50850"/>
    </source>
</evidence>
<evidence type="ECO:0000313" key="9">
    <source>
        <dbReference type="EMBL" id="SFO40511.1"/>
    </source>
</evidence>
<dbReference type="PROSITE" id="PS50850">
    <property type="entry name" value="MFS"/>
    <property type="match status" value="1"/>
</dbReference>
<dbReference type="GO" id="GO:0005886">
    <property type="term" value="C:plasma membrane"/>
    <property type="evidence" value="ECO:0007669"/>
    <property type="project" value="UniProtKB-SubCell"/>
</dbReference>
<evidence type="ECO:0000313" key="10">
    <source>
        <dbReference type="Proteomes" id="UP000198806"/>
    </source>
</evidence>
<keyword evidence="3" id="KW-1003">Cell membrane</keyword>
<evidence type="ECO:0000256" key="3">
    <source>
        <dbReference type="ARBA" id="ARBA00022475"/>
    </source>
</evidence>
<feature type="transmembrane region" description="Helical" evidence="7">
    <location>
        <begin position="291"/>
        <end position="309"/>
    </location>
</feature>
<dbReference type="STRING" id="1527.SAMN04489757_12328"/>
<feature type="transmembrane region" description="Helical" evidence="7">
    <location>
        <begin position="221"/>
        <end position="238"/>
    </location>
</feature>
<feature type="transmembrane region" description="Helical" evidence="7">
    <location>
        <begin position="152"/>
        <end position="174"/>
    </location>
</feature>
<dbReference type="Proteomes" id="UP000198806">
    <property type="component" value="Unassembled WGS sequence"/>
</dbReference>
<evidence type="ECO:0000256" key="5">
    <source>
        <dbReference type="ARBA" id="ARBA00022989"/>
    </source>
</evidence>
<dbReference type="InterPro" id="IPR011701">
    <property type="entry name" value="MFS"/>
</dbReference>
<keyword evidence="5 7" id="KW-1133">Transmembrane helix</keyword>
<dbReference type="GO" id="GO:0022857">
    <property type="term" value="F:transmembrane transporter activity"/>
    <property type="evidence" value="ECO:0007669"/>
    <property type="project" value="InterPro"/>
</dbReference>
<evidence type="ECO:0000256" key="2">
    <source>
        <dbReference type="ARBA" id="ARBA00022448"/>
    </source>
</evidence>
<name>A0A1I5GY46_9FIRM</name>
<evidence type="ECO:0000256" key="1">
    <source>
        <dbReference type="ARBA" id="ARBA00004651"/>
    </source>
</evidence>
<feature type="transmembrane region" description="Helical" evidence="7">
    <location>
        <begin position="315"/>
        <end position="335"/>
    </location>
</feature>
<organism evidence="9 10">
    <name type="scientific">Anaerocolumna aminovalerica</name>
    <dbReference type="NCBI Taxonomy" id="1527"/>
    <lineage>
        <taxon>Bacteria</taxon>
        <taxon>Bacillati</taxon>
        <taxon>Bacillota</taxon>
        <taxon>Clostridia</taxon>
        <taxon>Lachnospirales</taxon>
        <taxon>Lachnospiraceae</taxon>
        <taxon>Anaerocolumna</taxon>
    </lineage>
</organism>
<feature type="domain" description="Major facilitator superfamily (MFS) profile" evidence="8">
    <location>
        <begin position="28"/>
        <end position="404"/>
    </location>
</feature>
<dbReference type="InterPro" id="IPR050171">
    <property type="entry name" value="MFS_Transporters"/>
</dbReference>
<feature type="transmembrane region" description="Helical" evidence="7">
    <location>
        <begin position="53"/>
        <end position="73"/>
    </location>
</feature>
<dbReference type="CDD" id="cd17490">
    <property type="entry name" value="MFS_YxlH_like"/>
    <property type="match status" value="1"/>
</dbReference>
<dbReference type="PANTHER" id="PTHR23517">
    <property type="entry name" value="RESISTANCE PROTEIN MDTM, PUTATIVE-RELATED-RELATED"/>
    <property type="match status" value="1"/>
</dbReference>
<protein>
    <submittedName>
        <fullName evidence="9">Major Facilitator Superfamily protein</fullName>
    </submittedName>
</protein>
<dbReference type="RefSeq" id="WP_242960991.1">
    <property type="nucleotide sequence ID" value="NZ_BAABFM010000007.1"/>
</dbReference>
<feature type="transmembrane region" description="Helical" evidence="7">
    <location>
        <begin position="180"/>
        <end position="201"/>
    </location>
</feature>
<evidence type="ECO:0000256" key="7">
    <source>
        <dbReference type="SAM" id="Phobius"/>
    </source>
</evidence>
<dbReference type="SUPFAM" id="SSF103473">
    <property type="entry name" value="MFS general substrate transporter"/>
    <property type="match status" value="1"/>
</dbReference>
<feature type="transmembrane region" description="Helical" evidence="7">
    <location>
        <begin position="356"/>
        <end position="374"/>
    </location>
</feature>
<feature type="transmembrane region" description="Helical" evidence="7">
    <location>
        <begin position="30"/>
        <end position="47"/>
    </location>
</feature>
<feature type="transmembrane region" description="Helical" evidence="7">
    <location>
        <begin position="94"/>
        <end position="113"/>
    </location>
</feature>
<gene>
    <name evidence="9" type="ORF">SAMN04489757_12328</name>
</gene>
<feature type="transmembrane region" description="Helical" evidence="7">
    <location>
        <begin position="258"/>
        <end position="279"/>
    </location>
</feature>
<keyword evidence="6 7" id="KW-0472">Membrane</keyword>
<dbReference type="Gene3D" id="1.20.1250.20">
    <property type="entry name" value="MFS general substrate transporter like domains"/>
    <property type="match status" value="2"/>
</dbReference>
<keyword evidence="4 7" id="KW-0812">Transmembrane</keyword>
<dbReference type="AlphaFoldDB" id="A0A1I5GY46"/>
<keyword evidence="10" id="KW-1185">Reference proteome</keyword>
<dbReference type="EMBL" id="FOWD01000023">
    <property type="protein sequence ID" value="SFO40511.1"/>
    <property type="molecule type" value="Genomic_DNA"/>
</dbReference>
<sequence>MEKEAVKMDQFHKNENLLQNKKGMPRNQEIIFLITVTLFWFAQYIYIPYQTMFLTAQGVTGSFIGVIVGAYGISQLILRFPLGLMADLAGRHKYFIVIGGLASGAASLFRVLLPGGLGFLIANLLSGLASSMWISFMVFYTNGFSVKEQQKATSRIIFFNNLGMLLGFITSTLLYDKAGMKTICSLSLAGGFLAFLFGLTLKETPERREKIPVKELIKACGGTRIWIFALAALIQQGIQLSTTMSFTTQILKDLGASAALVGLASIVYMICAVGFAGFASSRLCAKRGPRFWIPAVFIITAIYCLLVPTVNSIGIIFMLQILPGMSTGILFSYTASEAMKEVPKEKKSTAMGFFQAVYAVGMTLFPVITGNVVAKYSMQAGYFVLAGIAFTGSIFVYIFYKVKDKV</sequence>
<feature type="transmembrane region" description="Helical" evidence="7">
    <location>
        <begin position="380"/>
        <end position="400"/>
    </location>
</feature>
<proteinExistence type="predicted"/>
<reference evidence="9 10" key="1">
    <citation type="submission" date="2016-10" db="EMBL/GenBank/DDBJ databases">
        <authorList>
            <person name="de Groot N.N."/>
        </authorList>
    </citation>
    <scope>NUCLEOTIDE SEQUENCE [LARGE SCALE GENOMIC DNA]</scope>
    <source>
        <strain evidence="9 10">DSM 1283</strain>
    </source>
</reference>
<feature type="transmembrane region" description="Helical" evidence="7">
    <location>
        <begin position="119"/>
        <end position="140"/>
    </location>
</feature>
<comment type="subcellular location">
    <subcellularLocation>
        <location evidence="1">Cell membrane</location>
        <topology evidence="1">Multi-pass membrane protein</topology>
    </subcellularLocation>
</comment>
<dbReference type="InterPro" id="IPR036259">
    <property type="entry name" value="MFS_trans_sf"/>
</dbReference>
<dbReference type="Pfam" id="PF07690">
    <property type="entry name" value="MFS_1"/>
    <property type="match status" value="1"/>
</dbReference>
<dbReference type="InterPro" id="IPR020846">
    <property type="entry name" value="MFS_dom"/>
</dbReference>
<accession>A0A1I5GY46</accession>
<evidence type="ECO:0000256" key="6">
    <source>
        <dbReference type="ARBA" id="ARBA00023136"/>
    </source>
</evidence>
<evidence type="ECO:0000256" key="4">
    <source>
        <dbReference type="ARBA" id="ARBA00022692"/>
    </source>
</evidence>
<keyword evidence="2" id="KW-0813">Transport</keyword>